<keyword evidence="5" id="KW-1185">Reference proteome</keyword>
<dbReference type="PANTHER" id="PTHR11527">
    <property type="entry name" value="HEAT-SHOCK PROTEIN 20 FAMILY MEMBER"/>
    <property type="match status" value="1"/>
</dbReference>
<dbReference type="Pfam" id="PF00011">
    <property type="entry name" value="HSP20"/>
    <property type="match status" value="1"/>
</dbReference>
<gene>
    <name evidence="4" type="ordered locus">Clole_2667</name>
</gene>
<dbReference type="KEGG" id="cle:Clole_2667"/>
<dbReference type="InterPro" id="IPR031107">
    <property type="entry name" value="Small_HSP"/>
</dbReference>
<dbReference type="STRING" id="642492.Clole_2667"/>
<dbReference type="AlphaFoldDB" id="F2JJ75"/>
<evidence type="ECO:0000313" key="4">
    <source>
        <dbReference type="EMBL" id="ADZ84368.1"/>
    </source>
</evidence>
<dbReference type="RefSeq" id="WP_013657661.1">
    <property type="nucleotide sequence ID" value="NC_015275.1"/>
</dbReference>
<evidence type="ECO:0000256" key="2">
    <source>
        <dbReference type="RuleBase" id="RU003616"/>
    </source>
</evidence>
<protein>
    <submittedName>
        <fullName evidence="4">Heat shock protein Hsp20</fullName>
    </submittedName>
</protein>
<reference evidence="4 5" key="1">
    <citation type="journal article" date="2011" name="J. Bacteriol.">
        <title>Complete genome sequence of the cellulose-degrading bacterium Cellulosilyticum lentocellum.</title>
        <authorList>
            <consortium name="US DOE Joint Genome Institute"/>
            <person name="Miller D.A."/>
            <person name="Suen G."/>
            <person name="Bruce D."/>
            <person name="Copeland A."/>
            <person name="Cheng J.F."/>
            <person name="Detter C."/>
            <person name="Goodwin L.A."/>
            <person name="Han C.S."/>
            <person name="Hauser L.J."/>
            <person name="Land M.L."/>
            <person name="Lapidus A."/>
            <person name="Lucas S."/>
            <person name="Meincke L."/>
            <person name="Pitluck S."/>
            <person name="Tapia R."/>
            <person name="Teshima H."/>
            <person name="Woyke T."/>
            <person name="Fox B.G."/>
            <person name="Angert E.R."/>
            <person name="Currie C.R."/>
        </authorList>
    </citation>
    <scope>NUCLEOTIDE SEQUENCE [LARGE SCALE GENOMIC DNA]</scope>
    <source>
        <strain evidence="5">ATCC 49066 / DSM 5427 / NCIMB 11756 / RHM5</strain>
    </source>
</reference>
<dbReference type="HOGENOM" id="CLU_046737_8_3_9"/>
<evidence type="ECO:0000313" key="5">
    <source>
        <dbReference type="Proteomes" id="UP000008467"/>
    </source>
</evidence>
<dbReference type="CDD" id="cd06471">
    <property type="entry name" value="ACD_LpsHSP_like"/>
    <property type="match status" value="1"/>
</dbReference>
<keyword evidence="4" id="KW-0346">Stress response</keyword>
<name>F2JJ75_CELLD</name>
<sequence length="148" mass="17266">MFGLTPFNRQAVQRNNNGFADFYHVMDDFFNNDLLGLRDFKYDTFKVDIKEDANGYAIEAEMPGVKKEDIAIDYQNDQLIIAVQQKQEVNDEKDHYIHRERRMTSMERAISLKDVKVEGITAKLEEGVLKINIPKEEVPKAKRLIEIQ</sequence>
<evidence type="ECO:0000259" key="3">
    <source>
        <dbReference type="PROSITE" id="PS01031"/>
    </source>
</evidence>
<dbReference type="EMBL" id="CP002582">
    <property type="protein sequence ID" value="ADZ84368.1"/>
    <property type="molecule type" value="Genomic_DNA"/>
</dbReference>
<accession>F2JJ75</accession>
<evidence type="ECO:0000256" key="1">
    <source>
        <dbReference type="PROSITE-ProRule" id="PRU00285"/>
    </source>
</evidence>
<comment type="similarity">
    <text evidence="1 2">Belongs to the small heat shock protein (HSP20) family.</text>
</comment>
<dbReference type="SUPFAM" id="SSF49764">
    <property type="entry name" value="HSP20-like chaperones"/>
    <property type="match status" value="1"/>
</dbReference>
<dbReference type="PROSITE" id="PS01031">
    <property type="entry name" value="SHSP"/>
    <property type="match status" value="1"/>
</dbReference>
<organism evidence="4 5">
    <name type="scientific">Cellulosilyticum lentocellum (strain ATCC 49066 / DSM 5427 / NCIMB 11756 / RHM5)</name>
    <name type="common">Clostridium lentocellum</name>
    <dbReference type="NCBI Taxonomy" id="642492"/>
    <lineage>
        <taxon>Bacteria</taxon>
        <taxon>Bacillati</taxon>
        <taxon>Bacillota</taxon>
        <taxon>Clostridia</taxon>
        <taxon>Lachnospirales</taxon>
        <taxon>Cellulosilyticaceae</taxon>
        <taxon>Cellulosilyticum</taxon>
    </lineage>
</organism>
<feature type="domain" description="SHSP" evidence="3">
    <location>
        <begin position="38"/>
        <end position="148"/>
    </location>
</feature>
<dbReference type="InterPro" id="IPR002068">
    <property type="entry name" value="A-crystallin/Hsp20_dom"/>
</dbReference>
<dbReference type="eggNOG" id="COG0071">
    <property type="taxonomic scope" value="Bacteria"/>
</dbReference>
<dbReference type="Proteomes" id="UP000008467">
    <property type="component" value="Chromosome"/>
</dbReference>
<dbReference type="Gene3D" id="2.60.40.790">
    <property type="match status" value="1"/>
</dbReference>
<dbReference type="InterPro" id="IPR008978">
    <property type="entry name" value="HSP20-like_chaperone"/>
</dbReference>
<proteinExistence type="inferred from homology"/>